<evidence type="ECO:0000256" key="4">
    <source>
        <dbReference type="ARBA" id="ARBA00004868"/>
    </source>
</evidence>
<accession>A0AAV9HNU1</accession>
<dbReference type="GO" id="GO:0004417">
    <property type="term" value="F:hydroxyethylthiazole kinase activity"/>
    <property type="evidence" value="ECO:0007669"/>
    <property type="project" value="UniProtKB-EC"/>
</dbReference>
<comment type="similarity">
    <text evidence="17">In the N-terminal section; belongs to the thiamine-phosphate synthase family.</text>
</comment>
<dbReference type="FunFam" id="3.20.20.70:FF:000104">
    <property type="entry name" value="Thiamine biosynthetic bifunctional enzyme"/>
    <property type="match status" value="1"/>
</dbReference>
<dbReference type="AlphaFoldDB" id="A0AAV9HNU1"/>
<comment type="pathway">
    <text evidence="5">Cofactor biosynthesis; thiamine diphosphate biosynthesis; thiamine phosphate from 4-amino-2-methyl-5-diphosphomethylpyrimidine and 4-methyl-5-(2-phosphoethyl)-thiazole: step 1/1.</text>
</comment>
<evidence type="ECO:0000256" key="15">
    <source>
        <dbReference type="ARBA" id="ARBA00047883"/>
    </source>
</evidence>
<dbReference type="InterPro" id="IPR029056">
    <property type="entry name" value="Ribokinase-like"/>
</dbReference>
<dbReference type="InterPro" id="IPR022998">
    <property type="entry name" value="ThiamineP_synth_TenI"/>
</dbReference>
<reference evidence="19" key="1">
    <citation type="journal article" date="2023" name="Mol. Phylogenet. Evol.">
        <title>Genome-scale phylogeny and comparative genomics of the fungal order Sordariales.</title>
        <authorList>
            <person name="Hensen N."/>
            <person name="Bonometti L."/>
            <person name="Westerberg I."/>
            <person name="Brannstrom I.O."/>
            <person name="Guillou S."/>
            <person name="Cros-Aarteil S."/>
            <person name="Calhoun S."/>
            <person name="Haridas S."/>
            <person name="Kuo A."/>
            <person name="Mondo S."/>
            <person name="Pangilinan J."/>
            <person name="Riley R."/>
            <person name="LaButti K."/>
            <person name="Andreopoulos B."/>
            <person name="Lipzen A."/>
            <person name="Chen C."/>
            <person name="Yan M."/>
            <person name="Daum C."/>
            <person name="Ng V."/>
            <person name="Clum A."/>
            <person name="Steindorff A."/>
            <person name="Ohm R.A."/>
            <person name="Martin F."/>
            <person name="Silar P."/>
            <person name="Natvig D.O."/>
            <person name="Lalanne C."/>
            <person name="Gautier V."/>
            <person name="Ament-Velasquez S.L."/>
            <person name="Kruys A."/>
            <person name="Hutchinson M.I."/>
            <person name="Powell A.J."/>
            <person name="Barry K."/>
            <person name="Miller A.N."/>
            <person name="Grigoriev I.V."/>
            <person name="Debuchy R."/>
            <person name="Gladieux P."/>
            <person name="Hiltunen Thoren M."/>
            <person name="Johannesson H."/>
        </authorList>
    </citation>
    <scope>NUCLEOTIDE SEQUENCE</scope>
    <source>
        <strain evidence="19">PSN324</strain>
    </source>
</reference>
<dbReference type="InterPro" id="IPR013785">
    <property type="entry name" value="Aldolase_TIM"/>
</dbReference>
<dbReference type="SUPFAM" id="SSF51391">
    <property type="entry name" value="Thiamin phosphate synthase"/>
    <property type="match status" value="1"/>
</dbReference>
<evidence type="ECO:0000256" key="8">
    <source>
        <dbReference type="ARBA" id="ARBA00022741"/>
    </source>
</evidence>
<comment type="caution">
    <text evidence="19">The sequence shown here is derived from an EMBL/GenBank/DDBJ whole genome shotgun (WGS) entry which is preliminary data.</text>
</comment>
<evidence type="ECO:0000259" key="18">
    <source>
        <dbReference type="Pfam" id="PF02581"/>
    </source>
</evidence>
<dbReference type="HAMAP" id="MF_00097">
    <property type="entry name" value="TMP_synthase"/>
    <property type="match status" value="1"/>
</dbReference>
<evidence type="ECO:0000256" key="14">
    <source>
        <dbReference type="ARBA" id="ARBA00047851"/>
    </source>
</evidence>
<dbReference type="InterPro" id="IPR034291">
    <property type="entry name" value="TMP_synthase"/>
</dbReference>
<dbReference type="GO" id="GO:0004789">
    <property type="term" value="F:thiamine-phosphate diphosphorylase activity"/>
    <property type="evidence" value="ECO:0007669"/>
    <property type="project" value="UniProtKB-EC"/>
</dbReference>
<organism evidence="19 20">
    <name type="scientific">Cladorrhinum samala</name>
    <dbReference type="NCBI Taxonomy" id="585594"/>
    <lineage>
        <taxon>Eukaryota</taxon>
        <taxon>Fungi</taxon>
        <taxon>Dikarya</taxon>
        <taxon>Ascomycota</taxon>
        <taxon>Pezizomycotina</taxon>
        <taxon>Sordariomycetes</taxon>
        <taxon>Sordariomycetidae</taxon>
        <taxon>Sordariales</taxon>
        <taxon>Podosporaceae</taxon>
        <taxon>Cladorrhinum</taxon>
    </lineage>
</organism>
<dbReference type="PANTHER" id="PTHR20857">
    <property type="entry name" value="THIAMINE-PHOSPHATE PYROPHOSPHORYLASE"/>
    <property type="match status" value="1"/>
</dbReference>
<evidence type="ECO:0000256" key="13">
    <source>
        <dbReference type="ARBA" id="ARBA00047334"/>
    </source>
</evidence>
<dbReference type="InterPro" id="IPR036206">
    <property type="entry name" value="ThiamineP_synth_sf"/>
</dbReference>
<keyword evidence="6" id="KW-0808">Transferase</keyword>
<comment type="catalytic activity">
    <reaction evidence="14">
        <text>2-(2-carboxy-4-methylthiazol-5-yl)ethyl phosphate + 4-amino-2-methyl-5-(diphosphooxymethyl)pyrimidine + 2 H(+) = thiamine phosphate + CO2 + diphosphate</text>
        <dbReference type="Rhea" id="RHEA:47848"/>
        <dbReference type="ChEBI" id="CHEBI:15378"/>
        <dbReference type="ChEBI" id="CHEBI:16526"/>
        <dbReference type="ChEBI" id="CHEBI:33019"/>
        <dbReference type="ChEBI" id="CHEBI:37575"/>
        <dbReference type="ChEBI" id="CHEBI:57841"/>
        <dbReference type="ChEBI" id="CHEBI:62890"/>
        <dbReference type="EC" id="2.5.1.3"/>
    </reaction>
</comment>
<dbReference type="Pfam" id="PF02581">
    <property type="entry name" value="TMP-TENI"/>
    <property type="match status" value="1"/>
</dbReference>
<gene>
    <name evidence="19" type="ORF">QBC42DRAFT_297747</name>
</gene>
<dbReference type="Gene3D" id="3.20.20.70">
    <property type="entry name" value="Aldolase class I"/>
    <property type="match status" value="1"/>
</dbReference>
<dbReference type="SUPFAM" id="SSF53613">
    <property type="entry name" value="Ribokinase-like"/>
    <property type="match status" value="1"/>
</dbReference>
<dbReference type="CDD" id="cd00564">
    <property type="entry name" value="TMP_TenI"/>
    <property type="match status" value="1"/>
</dbReference>
<evidence type="ECO:0000256" key="10">
    <source>
        <dbReference type="ARBA" id="ARBA00022840"/>
    </source>
</evidence>
<proteinExistence type="inferred from homology"/>
<evidence type="ECO:0000256" key="16">
    <source>
        <dbReference type="ARBA" id="ARBA00061146"/>
    </source>
</evidence>
<keyword evidence="12" id="KW-0784">Thiamine biosynthesis</keyword>
<comment type="cofactor">
    <cofactor evidence="2">
        <name>Mg(2+)</name>
        <dbReference type="ChEBI" id="CHEBI:18420"/>
    </cofactor>
</comment>
<keyword evidence="10" id="KW-0067">ATP-binding</keyword>
<evidence type="ECO:0000256" key="9">
    <source>
        <dbReference type="ARBA" id="ARBA00022777"/>
    </source>
</evidence>
<feature type="domain" description="Thiamine phosphate synthase/TenI" evidence="18">
    <location>
        <begin position="10"/>
        <end position="204"/>
    </location>
</feature>
<dbReference type="EMBL" id="MU864991">
    <property type="protein sequence ID" value="KAK4461446.1"/>
    <property type="molecule type" value="Genomic_DNA"/>
</dbReference>
<dbReference type="PANTHER" id="PTHR20857:SF23">
    <property type="entry name" value="THIAMINE BIOSYNTHETIC BIFUNCTIONAL ENZYME"/>
    <property type="match status" value="1"/>
</dbReference>
<evidence type="ECO:0000313" key="20">
    <source>
        <dbReference type="Proteomes" id="UP001321749"/>
    </source>
</evidence>
<evidence type="ECO:0000256" key="7">
    <source>
        <dbReference type="ARBA" id="ARBA00022723"/>
    </source>
</evidence>
<keyword evidence="11" id="KW-0460">Magnesium</keyword>
<evidence type="ECO:0000256" key="6">
    <source>
        <dbReference type="ARBA" id="ARBA00022679"/>
    </source>
</evidence>
<evidence type="ECO:0000256" key="12">
    <source>
        <dbReference type="ARBA" id="ARBA00022977"/>
    </source>
</evidence>
<reference evidence="19" key="2">
    <citation type="submission" date="2023-06" db="EMBL/GenBank/DDBJ databases">
        <authorList>
            <consortium name="Lawrence Berkeley National Laboratory"/>
            <person name="Mondo S.J."/>
            <person name="Hensen N."/>
            <person name="Bonometti L."/>
            <person name="Westerberg I."/>
            <person name="Brannstrom I.O."/>
            <person name="Guillou S."/>
            <person name="Cros-Aarteil S."/>
            <person name="Calhoun S."/>
            <person name="Haridas S."/>
            <person name="Kuo A."/>
            <person name="Pangilinan J."/>
            <person name="Riley R."/>
            <person name="Labutti K."/>
            <person name="Andreopoulos B."/>
            <person name="Lipzen A."/>
            <person name="Chen C."/>
            <person name="Yanf M."/>
            <person name="Daum C."/>
            <person name="Ng V."/>
            <person name="Clum A."/>
            <person name="Steindorff A."/>
            <person name="Ohm R."/>
            <person name="Martin F."/>
            <person name="Silar P."/>
            <person name="Natvig D."/>
            <person name="Lalanne C."/>
            <person name="Gautier V."/>
            <person name="Ament-Velasquez S.L."/>
            <person name="Kruys A."/>
            <person name="Hutchinson M.I."/>
            <person name="Powell A.J."/>
            <person name="Barry K."/>
            <person name="Miller A.N."/>
            <person name="Grigoriev I.V."/>
            <person name="Debuchy R."/>
            <person name="Gladieux P."/>
            <person name="Thoren M.H."/>
            <person name="Johannesson H."/>
        </authorList>
    </citation>
    <scope>NUCLEOTIDE SEQUENCE</scope>
    <source>
        <strain evidence="19">PSN324</strain>
    </source>
</reference>
<keyword evidence="9" id="KW-0418">Kinase</keyword>
<dbReference type="Gene3D" id="3.40.1190.20">
    <property type="match status" value="1"/>
</dbReference>
<comment type="function">
    <text evidence="3">Condenses 4-methyl-5-(beta-hydroxyethyl)thiazole monophosphate (THZ-P) and 2-methyl-4-amino-5-hydroxymethyl pyrimidine pyrophosphate (HMP-PP) to form thiamine monophosphate (TMP).</text>
</comment>
<dbReference type="InterPro" id="IPR000417">
    <property type="entry name" value="Hyethyz_kinase"/>
</dbReference>
<evidence type="ECO:0000256" key="1">
    <source>
        <dbReference type="ARBA" id="ARBA00001771"/>
    </source>
</evidence>
<dbReference type="NCBIfam" id="TIGR00694">
    <property type="entry name" value="thiM"/>
    <property type="match status" value="1"/>
</dbReference>
<evidence type="ECO:0000256" key="3">
    <source>
        <dbReference type="ARBA" id="ARBA00003814"/>
    </source>
</evidence>
<keyword evidence="8" id="KW-0547">Nucleotide-binding</keyword>
<dbReference type="NCBIfam" id="TIGR00693">
    <property type="entry name" value="thiE"/>
    <property type="match status" value="1"/>
</dbReference>
<comment type="catalytic activity">
    <reaction evidence="13">
        <text>4-methyl-5-(2-phosphooxyethyl)-thiazole + 4-amino-2-methyl-5-(diphosphooxymethyl)pyrimidine + H(+) = thiamine phosphate + diphosphate</text>
        <dbReference type="Rhea" id="RHEA:22328"/>
        <dbReference type="ChEBI" id="CHEBI:15378"/>
        <dbReference type="ChEBI" id="CHEBI:33019"/>
        <dbReference type="ChEBI" id="CHEBI:37575"/>
        <dbReference type="ChEBI" id="CHEBI:57841"/>
        <dbReference type="ChEBI" id="CHEBI:58296"/>
        <dbReference type="EC" id="2.5.1.3"/>
    </reaction>
</comment>
<evidence type="ECO:0000256" key="2">
    <source>
        <dbReference type="ARBA" id="ARBA00001946"/>
    </source>
</evidence>
<evidence type="ECO:0000256" key="11">
    <source>
        <dbReference type="ARBA" id="ARBA00022842"/>
    </source>
</evidence>
<keyword evidence="7" id="KW-0479">Metal-binding</keyword>
<dbReference type="HAMAP" id="MF_00228">
    <property type="entry name" value="Thz_kinase"/>
    <property type="match status" value="1"/>
</dbReference>
<dbReference type="PRINTS" id="PR01099">
    <property type="entry name" value="HYETHTZKNASE"/>
</dbReference>
<keyword evidence="20" id="KW-1185">Reference proteome</keyword>
<protein>
    <submittedName>
        <fullName evidence="19">Thiamine biosynthetic bifunctional enzyme</fullName>
    </submittedName>
</protein>
<dbReference type="FunFam" id="3.40.1190.20:FF:000042">
    <property type="entry name" value="Probable thiamine biosynthetic bifunctional enzyme"/>
    <property type="match status" value="1"/>
</dbReference>
<dbReference type="CDD" id="cd01170">
    <property type="entry name" value="THZ_kinase"/>
    <property type="match status" value="1"/>
</dbReference>
<dbReference type="GO" id="GO:0005524">
    <property type="term" value="F:ATP binding"/>
    <property type="evidence" value="ECO:0007669"/>
    <property type="project" value="UniProtKB-KW"/>
</dbReference>
<evidence type="ECO:0000313" key="19">
    <source>
        <dbReference type="EMBL" id="KAK4461446.1"/>
    </source>
</evidence>
<sequence>MGKPAVDLSLYLVTDSTPAILGNKSLYHVVEESLKGGVTVVQLREKTGDTGALIETAKRLIEITRKYNVPLLINDRIDVALAVGCEGVHIGQDDMELSTARQLLGPNAIIGVTVSNVTEALKACEGGADYLGIGTVYATPTKTNTKEIIGTAGVRHILETIADAGHTTQTVCIGGINESNLQRIFYQSGAEKKKLDGVAVVSAIMAASDPDAAARHLLQLVRSQPPFVHEGLPKGLQADDADGILQRVPAILRKIHETTPLSHNMTNLVVQNFAANVALAAGASPIMANYGEEARDLCKLGGSLVINMGTVTPEGLLNYYKALKAYNQIGRPVVFDPVGAGATSVRREAVKSILANGYLDVIKGNEGEIRTVFGDHDAQQRGVDSTSALDGPQKVKLVKALAAREKNVIVMTGKTDFVSDGVKTIIIENGHSYLGLVTGTGCTLGTTISAALAVHTEDKLAAAVAAILHFEIAAELAAIQPEVKGPGTFVPAFLDQLYAIRLATAKGDLSWLKRARVSLAPE</sequence>
<dbReference type="NCBIfam" id="NF006830">
    <property type="entry name" value="PRK09355.1"/>
    <property type="match status" value="1"/>
</dbReference>
<evidence type="ECO:0000256" key="5">
    <source>
        <dbReference type="ARBA" id="ARBA00005165"/>
    </source>
</evidence>
<dbReference type="Pfam" id="PF02110">
    <property type="entry name" value="HK"/>
    <property type="match status" value="1"/>
</dbReference>
<dbReference type="Proteomes" id="UP001321749">
    <property type="component" value="Unassembled WGS sequence"/>
</dbReference>
<comment type="pathway">
    <text evidence="4">Cofactor biosynthesis; thiamine diphosphate biosynthesis; 4-methyl-5-(2-phosphoethyl)-thiazole from 5-(2-hydroxyethyl)-4-methylthiazole: step 1/1.</text>
</comment>
<comment type="catalytic activity">
    <reaction evidence="15">
        <text>2-[(2R,5Z)-2-carboxy-4-methylthiazol-5(2H)-ylidene]ethyl phosphate + 4-amino-2-methyl-5-(diphosphooxymethyl)pyrimidine + 2 H(+) = thiamine phosphate + CO2 + diphosphate</text>
        <dbReference type="Rhea" id="RHEA:47844"/>
        <dbReference type="ChEBI" id="CHEBI:15378"/>
        <dbReference type="ChEBI" id="CHEBI:16526"/>
        <dbReference type="ChEBI" id="CHEBI:33019"/>
        <dbReference type="ChEBI" id="CHEBI:37575"/>
        <dbReference type="ChEBI" id="CHEBI:57841"/>
        <dbReference type="ChEBI" id="CHEBI:62899"/>
        <dbReference type="EC" id="2.5.1.3"/>
    </reaction>
</comment>
<evidence type="ECO:0000256" key="17">
    <source>
        <dbReference type="ARBA" id="ARBA00061283"/>
    </source>
</evidence>
<name>A0AAV9HNU1_9PEZI</name>
<comment type="catalytic activity">
    <reaction evidence="1">
        <text>5-(2-hydroxyethyl)-4-methylthiazole + ATP = 4-methyl-5-(2-phosphooxyethyl)-thiazole + ADP + H(+)</text>
        <dbReference type="Rhea" id="RHEA:24212"/>
        <dbReference type="ChEBI" id="CHEBI:15378"/>
        <dbReference type="ChEBI" id="CHEBI:17957"/>
        <dbReference type="ChEBI" id="CHEBI:30616"/>
        <dbReference type="ChEBI" id="CHEBI:58296"/>
        <dbReference type="ChEBI" id="CHEBI:456216"/>
        <dbReference type="EC" id="2.7.1.50"/>
    </reaction>
</comment>
<dbReference type="GO" id="GO:0009228">
    <property type="term" value="P:thiamine biosynthetic process"/>
    <property type="evidence" value="ECO:0007669"/>
    <property type="project" value="UniProtKB-KW"/>
</dbReference>
<dbReference type="GO" id="GO:0000287">
    <property type="term" value="F:magnesium ion binding"/>
    <property type="evidence" value="ECO:0007669"/>
    <property type="project" value="InterPro"/>
</dbReference>
<dbReference type="GO" id="GO:0005737">
    <property type="term" value="C:cytoplasm"/>
    <property type="evidence" value="ECO:0007669"/>
    <property type="project" value="TreeGrafter"/>
</dbReference>
<comment type="similarity">
    <text evidence="16">In the C-terminal section; belongs to the Thz kinase family.</text>
</comment>